<dbReference type="Proteomes" id="UP001360953">
    <property type="component" value="Unassembled WGS sequence"/>
</dbReference>
<keyword evidence="1" id="KW-0472">Membrane</keyword>
<organism evidence="2 3">
    <name type="scientific">Phyllosticta citribraziliensis</name>
    <dbReference type="NCBI Taxonomy" id="989973"/>
    <lineage>
        <taxon>Eukaryota</taxon>
        <taxon>Fungi</taxon>
        <taxon>Dikarya</taxon>
        <taxon>Ascomycota</taxon>
        <taxon>Pezizomycotina</taxon>
        <taxon>Dothideomycetes</taxon>
        <taxon>Dothideomycetes incertae sedis</taxon>
        <taxon>Botryosphaeriales</taxon>
        <taxon>Phyllostictaceae</taxon>
        <taxon>Phyllosticta</taxon>
    </lineage>
</organism>
<feature type="transmembrane region" description="Helical" evidence="1">
    <location>
        <begin position="73"/>
        <end position="93"/>
    </location>
</feature>
<dbReference type="EMBL" id="JBBPEH010000002">
    <property type="protein sequence ID" value="KAK7542369.1"/>
    <property type="molecule type" value="Genomic_DNA"/>
</dbReference>
<sequence length="151" mass="16616">MGGSERGIGCVKQRADGRAGTRMQAIRKRSEAKRWGRRWRMESLAGRGQGGWQKACEGGGCGAERRGAGWLFGLPWCLALSLSLTCTHLVFLGSPHPTRRARRPSHPPQHHRVHPAPCVSTRAAIFSDPLHSLSLFSPTTRHSLSVHVCTY</sequence>
<name>A0ABR1M449_9PEZI</name>
<evidence type="ECO:0000256" key="1">
    <source>
        <dbReference type="SAM" id="Phobius"/>
    </source>
</evidence>
<dbReference type="GeneID" id="92027417"/>
<keyword evidence="3" id="KW-1185">Reference proteome</keyword>
<accession>A0ABR1M449</accession>
<dbReference type="RefSeq" id="XP_066658662.1">
    <property type="nucleotide sequence ID" value="XM_066794511.1"/>
</dbReference>
<gene>
    <name evidence="2" type="ORF">J3D65DRAFT_213519</name>
</gene>
<evidence type="ECO:0000313" key="3">
    <source>
        <dbReference type="Proteomes" id="UP001360953"/>
    </source>
</evidence>
<proteinExistence type="predicted"/>
<comment type="caution">
    <text evidence="2">The sequence shown here is derived from an EMBL/GenBank/DDBJ whole genome shotgun (WGS) entry which is preliminary data.</text>
</comment>
<protein>
    <submittedName>
        <fullName evidence="2">Uncharacterized protein</fullName>
    </submittedName>
</protein>
<evidence type="ECO:0000313" key="2">
    <source>
        <dbReference type="EMBL" id="KAK7542369.1"/>
    </source>
</evidence>
<keyword evidence="1" id="KW-1133">Transmembrane helix</keyword>
<keyword evidence="1" id="KW-0812">Transmembrane</keyword>
<reference evidence="2 3" key="1">
    <citation type="submission" date="2024-04" db="EMBL/GenBank/DDBJ databases">
        <title>Phyllosticta paracitricarpa is synonymous to the EU quarantine fungus P. citricarpa based on phylogenomic analyses.</title>
        <authorList>
            <consortium name="Lawrence Berkeley National Laboratory"/>
            <person name="Van ingen-buijs V.A."/>
            <person name="Van westerhoven A.C."/>
            <person name="Haridas S."/>
            <person name="Skiadas P."/>
            <person name="Martin F."/>
            <person name="Groenewald J.Z."/>
            <person name="Crous P.W."/>
            <person name="Seidl M.F."/>
        </authorList>
    </citation>
    <scope>NUCLEOTIDE SEQUENCE [LARGE SCALE GENOMIC DNA]</scope>
    <source>
        <strain evidence="2 3">CPC 17464</strain>
    </source>
</reference>